<accession>A0A1T3AJM3</accession>
<dbReference type="EMBL" id="LS483372">
    <property type="protein sequence ID" value="SQF92526.1"/>
    <property type="molecule type" value="Genomic_DNA"/>
</dbReference>
<dbReference type="GeneID" id="61639821"/>
<reference evidence="1 2" key="1">
    <citation type="submission" date="2018-06" db="EMBL/GenBank/DDBJ databases">
        <authorList>
            <consortium name="Pathogen Informatics"/>
            <person name="Doyle S."/>
        </authorList>
    </citation>
    <scope>NUCLEOTIDE SEQUENCE [LARGE SCALE GENOMIC DNA]</scope>
    <source>
        <strain evidence="1 2">NCTC10038</strain>
    </source>
</reference>
<organism evidence="1 2">
    <name type="scientific">Pseudomonas fluorescens</name>
    <dbReference type="NCBI Taxonomy" id="294"/>
    <lineage>
        <taxon>Bacteria</taxon>
        <taxon>Pseudomonadati</taxon>
        <taxon>Pseudomonadota</taxon>
        <taxon>Gammaproteobacteria</taxon>
        <taxon>Pseudomonadales</taxon>
        <taxon>Pseudomonadaceae</taxon>
        <taxon>Pseudomonas</taxon>
    </lineage>
</organism>
<name>A0A1T3AJM3_PSEFL</name>
<protein>
    <submittedName>
        <fullName evidence="1">Uncharacterized protein</fullName>
    </submittedName>
</protein>
<gene>
    <name evidence="1" type="ORF">NCTC10038_03966</name>
</gene>
<evidence type="ECO:0000313" key="2">
    <source>
        <dbReference type="Proteomes" id="UP000248640"/>
    </source>
</evidence>
<proteinExistence type="predicted"/>
<dbReference type="Proteomes" id="UP000248640">
    <property type="component" value="Chromosome 1"/>
</dbReference>
<dbReference type="AlphaFoldDB" id="A0A1T3AJM3"/>
<sequence length="91" mass="9970">MRFTRTVLASAVLALLPAMAHASALDLTYEAPVTEAAPHDAPATATSLFPVKTKPPVTFEYACKGPRCQYEDDLEQRHDDQTTHSWSIGLQ</sequence>
<dbReference type="RefSeq" id="WP_069551269.1">
    <property type="nucleotide sequence ID" value="NZ_CBCRXZ010000001.1"/>
</dbReference>
<evidence type="ECO:0000313" key="1">
    <source>
        <dbReference type="EMBL" id="SQF92526.1"/>
    </source>
</evidence>